<dbReference type="EMBL" id="GBXM01050550">
    <property type="protein sequence ID" value="JAH58027.1"/>
    <property type="molecule type" value="Transcribed_RNA"/>
</dbReference>
<organism evidence="1">
    <name type="scientific">Anguilla anguilla</name>
    <name type="common">European freshwater eel</name>
    <name type="synonym">Muraena anguilla</name>
    <dbReference type="NCBI Taxonomy" id="7936"/>
    <lineage>
        <taxon>Eukaryota</taxon>
        <taxon>Metazoa</taxon>
        <taxon>Chordata</taxon>
        <taxon>Craniata</taxon>
        <taxon>Vertebrata</taxon>
        <taxon>Euteleostomi</taxon>
        <taxon>Actinopterygii</taxon>
        <taxon>Neopterygii</taxon>
        <taxon>Teleostei</taxon>
        <taxon>Anguilliformes</taxon>
        <taxon>Anguillidae</taxon>
        <taxon>Anguilla</taxon>
    </lineage>
</organism>
<proteinExistence type="predicted"/>
<reference evidence="1" key="1">
    <citation type="submission" date="2014-11" db="EMBL/GenBank/DDBJ databases">
        <authorList>
            <person name="Amaro Gonzalez C."/>
        </authorList>
    </citation>
    <scope>NUCLEOTIDE SEQUENCE</scope>
</reference>
<reference evidence="1" key="2">
    <citation type="journal article" date="2015" name="Fish Shellfish Immunol.">
        <title>Early steps in the European eel (Anguilla anguilla)-Vibrio vulnificus interaction in the gills: Role of the RtxA13 toxin.</title>
        <authorList>
            <person name="Callol A."/>
            <person name="Pajuelo D."/>
            <person name="Ebbesson L."/>
            <person name="Teles M."/>
            <person name="MacKenzie S."/>
            <person name="Amaro C."/>
        </authorList>
    </citation>
    <scope>NUCLEOTIDE SEQUENCE</scope>
</reference>
<evidence type="ECO:0000313" key="1">
    <source>
        <dbReference type="EMBL" id="JAH58027.1"/>
    </source>
</evidence>
<accession>A0A0E9TX31</accession>
<protein>
    <submittedName>
        <fullName evidence="1">Uncharacterized protein</fullName>
    </submittedName>
</protein>
<sequence>MKTRSVVLHLAQDSKQKNNDFLFG</sequence>
<dbReference type="AlphaFoldDB" id="A0A0E9TX31"/>
<name>A0A0E9TX31_ANGAN</name>